<dbReference type="AlphaFoldDB" id="A0A511N157"/>
<dbReference type="EMBL" id="BJXB01000008">
    <property type="protein sequence ID" value="GEM46605.1"/>
    <property type="molecule type" value="Genomic_DNA"/>
</dbReference>
<comment type="caution">
    <text evidence="1">The sequence shown here is derived from an EMBL/GenBank/DDBJ whole genome shotgun (WGS) entry which is preliminary data.</text>
</comment>
<evidence type="ECO:0000313" key="1">
    <source>
        <dbReference type="EMBL" id="GEM46605.1"/>
    </source>
</evidence>
<accession>A0A511N157</accession>
<organism evidence="1 2">
    <name type="scientific">Deinococcus cellulosilyticus (strain DSM 18568 / NBRC 106333 / KACC 11606 / 5516J-15)</name>
    <dbReference type="NCBI Taxonomy" id="1223518"/>
    <lineage>
        <taxon>Bacteria</taxon>
        <taxon>Thermotogati</taxon>
        <taxon>Deinococcota</taxon>
        <taxon>Deinococci</taxon>
        <taxon>Deinococcales</taxon>
        <taxon>Deinococcaceae</taxon>
        <taxon>Deinococcus</taxon>
    </lineage>
</organism>
<proteinExistence type="predicted"/>
<evidence type="ECO:0000313" key="2">
    <source>
        <dbReference type="Proteomes" id="UP000321306"/>
    </source>
</evidence>
<keyword evidence="2" id="KW-1185">Reference proteome</keyword>
<dbReference type="RefSeq" id="WP_146884409.1">
    <property type="nucleotide sequence ID" value="NZ_BJXB01000008.1"/>
</dbReference>
<dbReference type="Proteomes" id="UP000321306">
    <property type="component" value="Unassembled WGS sequence"/>
</dbReference>
<sequence length="119" mass="13504">MSAELQAALSTLLDRLNAVAENHGEIFDTDVREQMFDAVYLSVLKPRPGYTLPERFGMYEPEGNRAVREALEAYAQQVLPIFEQLQFTPQQRLEAFQDAEATTPDGLTPDEFFGYLETI</sequence>
<protein>
    <submittedName>
        <fullName evidence="1">Uncharacterized protein</fullName>
    </submittedName>
</protein>
<dbReference type="OrthoDB" id="279857at2"/>
<gene>
    <name evidence="1" type="ORF">DC3_22400</name>
</gene>
<name>A0A511N157_DEIC1</name>
<reference evidence="1 2" key="1">
    <citation type="submission" date="2019-07" db="EMBL/GenBank/DDBJ databases">
        <title>Whole genome shotgun sequence of Deinococcus cellulosilyticus NBRC 106333.</title>
        <authorList>
            <person name="Hosoyama A."/>
            <person name="Uohara A."/>
            <person name="Ohji S."/>
            <person name="Ichikawa N."/>
        </authorList>
    </citation>
    <scope>NUCLEOTIDE SEQUENCE [LARGE SCALE GENOMIC DNA]</scope>
    <source>
        <strain evidence="1 2">NBRC 106333</strain>
    </source>
</reference>